<evidence type="ECO:0000256" key="1">
    <source>
        <dbReference type="ARBA" id="ARBA00022729"/>
    </source>
</evidence>
<dbReference type="Pfam" id="PF07501">
    <property type="entry name" value="G5"/>
    <property type="match status" value="1"/>
</dbReference>
<dbReference type="PANTHER" id="PTHR39160">
    <property type="entry name" value="CELL WALL-BINDING PROTEIN YOCH"/>
    <property type="match status" value="1"/>
</dbReference>
<dbReference type="STRING" id="1236220.SAMN04488112_101110"/>
<dbReference type="InterPro" id="IPR051933">
    <property type="entry name" value="Resuscitation_pf_RpfB"/>
</dbReference>
<dbReference type="InterPro" id="IPR036908">
    <property type="entry name" value="RlpA-like_sf"/>
</dbReference>
<keyword evidence="1" id="KW-0732">Signal</keyword>
<dbReference type="CDD" id="cd22786">
    <property type="entry name" value="DPBB_YuiC-like"/>
    <property type="match status" value="1"/>
</dbReference>
<dbReference type="GO" id="GO:0019867">
    <property type="term" value="C:outer membrane"/>
    <property type="evidence" value="ECO:0007669"/>
    <property type="project" value="InterPro"/>
</dbReference>
<proteinExistence type="predicted"/>
<dbReference type="Pfam" id="PF06725">
    <property type="entry name" value="3D"/>
    <property type="match status" value="1"/>
</dbReference>
<dbReference type="GO" id="GO:0004553">
    <property type="term" value="F:hydrolase activity, hydrolyzing O-glycosyl compounds"/>
    <property type="evidence" value="ECO:0007669"/>
    <property type="project" value="InterPro"/>
</dbReference>
<keyword evidence="4" id="KW-1185">Reference proteome</keyword>
<dbReference type="Proteomes" id="UP000199387">
    <property type="component" value="Unassembled WGS sequence"/>
</dbReference>
<dbReference type="Gene3D" id="2.40.40.10">
    <property type="entry name" value="RlpA-like domain"/>
    <property type="match status" value="1"/>
</dbReference>
<dbReference type="SUPFAM" id="SSF50685">
    <property type="entry name" value="Barwin-like endoglucanases"/>
    <property type="match status" value="1"/>
</dbReference>
<protein>
    <submittedName>
        <fullName evidence="3">3D (Asp-Asp-Asp) domain-containing protein</fullName>
    </submittedName>
</protein>
<dbReference type="InterPro" id="IPR011098">
    <property type="entry name" value="G5_dom"/>
</dbReference>
<dbReference type="GO" id="GO:0009254">
    <property type="term" value="P:peptidoglycan turnover"/>
    <property type="evidence" value="ECO:0007669"/>
    <property type="project" value="InterPro"/>
</dbReference>
<dbReference type="AlphaFoldDB" id="A0A1G6HNR2"/>
<evidence type="ECO:0000259" key="2">
    <source>
        <dbReference type="PROSITE" id="PS51109"/>
    </source>
</evidence>
<accession>A0A1G6HNR2</accession>
<dbReference type="OrthoDB" id="9798935at2"/>
<sequence>MKKTLIIVLGVAAVLLLSGAYVSYAMMNKEVNITFSDREKTVQTAVFNGTLSDALKEEGMKPAKLKEKYKPSIPWDQKIQEDTDIQLTCKCSVTLKVGNKDPEEHTTLQPTVGKFLKEQKVDVNKNDQMNATLDQKITNGMTIVIDKIEKKVQKKVEETDYSVKKKEDPDIPKGEKEVVREGKKGKVIYQVTALFKNGKAMVTDQKKIDEIKPTAQIVKVGSGEAEEASAKGDTELSSGSRIAGLKYKKTMEAETTGYTATGNKTATGTTPRRGTVAVDPAVIPLGTELYIPGYGRAVAEDTGGAVNGNVIDLYFESESEAIQWGRRNVTVYILE</sequence>
<organism evidence="3 4">
    <name type="scientific">Melghirimyces thermohalophilus</name>
    <dbReference type="NCBI Taxonomy" id="1236220"/>
    <lineage>
        <taxon>Bacteria</taxon>
        <taxon>Bacillati</taxon>
        <taxon>Bacillota</taxon>
        <taxon>Bacilli</taxon>
        <taxon>Bacillales</taxon>
        <taxon>Thermoactinomycetaceae</taxon>
        <taxon>Melghirimyces</taxon>
    </lineage>
</organism>
<dbReference type="Pfam" id="PF03990">
    <property type="entry name" value="DUF348"/>
    <property type="match status" value="1"/>
</dbReference>
<dbReference type="PANTHER" id="PTHR39160:SF4">
    <property type="entry name" value="RESUSCITATION-PROMOTING FACTOR RPFB"/>
    <property type="match status" value="1"/>
</dbReference>
<gene>
    <name evidence="3" type="ORF">SAMN04488112_101110</name>
</gene>
<dbReference type="RefSeq" id="WP_091565405.1">
    <property type="nucleotide sequence ID" value="NZ_FMZA01000001.1"/>
</dbReference>
<dbReference type="SMART" id="SM01208">
    <property type="entry name" value="G5"/>
    <property type="match status" value="1"/>
</dbReference>
<dbReference type="Gene3D" id="2.20.230.10">
    <property type="entry name" value="Resuscitation-promoting factor rpfb"/>
    <property type="match status" value="1"/>
</dbReference>
<evidence type="ECO:0000313" key="4">
    <source>
        <dbReference type="Proteomes" id="UP000199387"/>
    </source>
</evidence>
<dbReference type="PROSITE" id="PS51109">
    <property type="entry name" value="G5"/>
    <property type="match status" value="1"/>
</dbReference>
<name>A0A1G6HNR2_9BACL</name>
<evidence type="ECO:0000313" key="3">
    <source>
        <dbReference type="EMBL" id="SDB95773.1"/>
    </source>
</evidence>
<dbReference type="InterPro" id="IPR010611">
    <property type="entry name" value="3D_dom"/>
</dbReference>
<dbReference type="InterPro" id="IPR007137">
    <property type="entry name" value="DUF348"/>
</dbReference>
<dbReference type="EMBL" id="FMZA01000001">
    <property type="protein sequence ID" value="SDB95773.1"/>
    <property type="molecule type" value="Genomic_DNA"/>
</dbReference>
<feature type="domain" description="G5" evidence="2">
    <location>
        <begin position="145"/>
        <end position="224"/>
    </location>
</feature>
<reference evidence="3 4" key="1">
    <citation type="submission" date="2016-10" db="EMBL/GenBank/DDBJ databases">
        <authorList>
            <person name="de Groot N.N."/>
        </authorList>
    </citation>
    <scope>NUCLEOTIDE SEQUENCE [LARGE SCALE GENOMIC DNA]</scope>
    <source>
        <strain evidence="3 4">DSM 45514</strain>
    </source>
</reference>